<keyword evidence="5" id="KW-1185">Reference proteome</keyword>
<dbReference type="Gene3D" id="1.25.40.10">
    <property type="entry name" value="Tetratricopeptide repeat domain"/>
    <property type="match status" value="4"/>
</dbReference>
<dbReference type="GO" id="GO:0007005">
    <property type="term" value="P:mitochondrion organization"/>
    <property type="evidence" value="ECO:0007669"/>
    <property type="project" value="TreeGrafter"/>
</dbReference>
<gene>
    <name evidence="4" type="ORF">K2173_011917</name>
</gene>
<feature type="repeat" description="PPR" evidence="3">
    <location>
        <begin position="274"/>
        <end position="308"/>
    </location>
</feature>
<protein>
    <recommendedName>
        <fullName evidence="6">Pentatricopeptide repeat-containing protein</fullName>
    </recommendedName>
</protein>
<sequence length="501" mass="58154">MGLLVCHLARLKFGFQSKLIQTPFFLLHVHTFLFPNYPIPTQLQLQIKACHSVVDPVSQSATQHDPLEESALQVQNILKVHRDSPMRRIELALDYCSVTITEDLVLNVLKRHSSDWKPAFIFFSWVSKGTRVSLGSSVYNKVLDILGRMKRFQELNQVLDEMSNREGLVDGETYRVLLHRYAAAHKVDEAIGVFNMMRHLGLEPDLDAFQKLLMYLCRYKQVEVAETLLHSKGAEFGVDIKTMNIVLNGWCVLGNVQEAKRFWRDIIASKCKPDFFTYGTFINALTKKGKIGTAMKLYRAMWKNHVKMDVVVCNCVIDALCFKKRVPEALETFQEMKERGSFPNSATYNTLIKHLCKIRRMEKVYELLGEMEVSESCVPNEVTFNYLLKSLKRPEEVGGILERMERNRCKVNGDAFNLILKLYVDWDCEERVRHTWDEMEKHGLGPDSRSYTIIIHWLLDKGRNEDALHYFRDMTSKGMMIEPRTQNWVNQMTVKPKENRS</sequence>
<dbReference type="AlphaFoldDB" id="A0AAV8TEE0"/>
<evidence type="ECO:0000313" key="5">
    <source>
        <dbReference type="Proteomes" id="UP001159364"/>
    </source>
</evidence>
<dbReference type="GO" id="GO:0006396">
    <property type="term" value="P:RNA processing"/>
    <property type="evidence" value="ECO:0007669"/>
    <property type="project" value="TreeGrafter"/>
</dbReference>
<feature type="repeat" description="PPR" evidence="3">
    <location>
        <begin position="239"/>
        <end position="273"/>
    </location>
</feature>
<accession>A0AAV8TEE0</accession>
<dbReference type="Pfam" id="PF13812">
    <property type="entry name" value="PPR_3"/>
    <property type="match status" value="1"/>
</dbReference>
<reference evidence="4 5" key="1">
    <citation type="submission" date="2021-09" db="EMBL/GenBank/DDBJ databases">
        <title>Genomic insights and catalytic innovation underlie evolution of tropane alkaloids biosynthesis.</title>
        <authorList>
            <person name="Wang Y.-J."/>
            <person name="Tian T."/>
            <person name="Huang J.-P."/>
            <person name="Huang S.-X."/>
        </authorList>
    </citation>
    <scope>NUCLEOTIDE SEQUENCE [LARGE SCALE GENOMIC DNA]</scope>
    <source>
        <strain evidence="4">KIB-2018</strain>
        <tissue evidence="4">Leaf</tissue>
    </source>
</reference>
<organism evidence="4 5">
    <name type="scientific">Erythroxylum novogranatense</name>
    <dbReference type="NCBI Taxonomy" id="1862640"/>
    <lineage>
        <taxon>Eukaryota</taxon>
        <taxon>Viridiplantae</taxon>
        <taxon>Streptophyta</taxon>
        <taxon>Embryophyta</taxon>
        <taxon>Tracheophyta</taxon>
        <taxon>Spermatophyta</taxon>
        <taxon>Magnoliopsida</taxon>
        <taxon>eudicotyledons</taxon>
        <taxon>Gunneridae</taxon>
        <taxon>Pentapetalae</taxon>
        <taxon>rosids</taxon>
        <taxon>fabids</taxon>
        <taxon>Malpighiales</taxon>
        <taxon>Erythroxylaceae</taxon>
        <taxon>Erythroxylum</taxon>
    </lineage>
</organism>
<dbReference type="EMBL" id="JAIWQS010000005">
    <property type="protein sequence ID" value="KAJ8765237.1"/>
    <property type="molecule type" value="Genomic_DNA"/>
</dbReference>
<dbReference type="PANTHER" id="PTHR47934:SF6">
    <property type="entry name" value="MITOCHONDRIAL GROUP I INTRON SPLICING FACTOR CCM1-RELATED"/>
    <property type="match status" value="1"/>
</dbReference>
<dbReference type="Proteomes" id="UP001159364">
    <property type="component" value="Linkage Group LG05"/>
</dbReference>
<dbReference type="InterPro" id="IPR002885">
    <property type="entry name" value="PPR_rpt"/>
</dbReference>
<comment type="caution">
    <text evidence="4">The sequence shown here is derived from an EMBL/GenBank/DDBJ whole genome shotgun (WGS) entry which is preliminary data.</text>
</comment>
<dbReference type="PROSITE" id="PS51375">
    <property type="entry name" value="PPR"/>
    <property type="match status" value="6"/>
</dbReference>
<dbReference type="PANTHER" id="PTHR47934">
    <property type="entry name" value="PENTATRICOPEPTIDE REPEAT-CONTAINING PROTEIN PET309, MITOCHONDRIAL"/>
    <property type="match status" value="1"/>
</dbReference>
<dbReference type="GO" id="GO:0005739">
    <property type="term" value="C:mitochondrion"/>
    <property type="evidence" value="ECO:0007669"/>
    <property type="project" value="TreeGrafter"/>
</dbReference>
<evidence type="ECO:0000313" key="4">
    <source>
        <dbReference type="EMBL" id="KAJ8765237.1"/>
    </source>
</evidence>
<dbReference type="InterPro" id="IPR051114">
    <property type="entry name" value="Mito_RNA_Proc_CCM1"/>
</dbReference>
<keyword evidence="2" id="KW-0677">Repeat</keyword>
<name>A0AAV8TEE0_9ROSI</name>
<evidence type="ECO:0000256" key="1">
    <source>
        <dbReference type="ARBA" id="ARBA00007626"/>
    </source>
</evidence>
<dbReference type="Pfam" id="PF13041">
    <property type="entry name" value="PPR_2"/>
    <property type="match status" value="2"/>
</dbReference>
<feature type="repeat" description="PPR" evidence="3">
    <location>
        <begin position="447"/>
        <end position="481"/>
    </location>
</feature>
<evidence type="ECO:0000256" key="3">
    <source>
        <dbReference type="PROSITE-ProRule" id="PRU00708"/>
    </source>
</evidence>
<dbReference type="Pfam" id="PF01535">
    <property type="entry name" value="PPR"/>
    <property type="match status" value="1"/>
</dbReference>
<comment type="similarity">
    <text evidence="1">Belongs to the PPR family. P subfamily.</text>
</comment>
<dbReference type="InterPro" id="IPR011990">
    <property type="entry name" value="TPR-like_helical_dom_sf"/>
</dbReference>
<dbReference type="GO" id="GO:0003729">
    <property type="term" value="F:mRNA binding"/>
    <property type="evidence" value="ECO:0007669"/>
    <property type="project" value="TreeGrafter"/>
</dbReference>
<feature type="repeat" description="PPR" evidence="3">
    <location>
        <begin position="344"/>
        <end position="378"/>
    </location>
</feature>
<evidence type="ECO:0008006" key="6">
    <source>
        <dbReference type="Google" id="ProtNLM"/>
    </source>
</evidence>
<feature type="repeat" description="PPR" evidence="3">
    <location>
        <begin position="170"/>
        <end position="204"/>
    </location>
</feature>
<proteinExistence type="inferred from homology"/>
<evidence type="ECO:0000256" key="2">
    <source>
        <dbReference type="ARBA" id="ARBA00022737"/>
    </source>
</evidence>
<feature type="repeat" description="PPR" evidence="3">
    <location>
        <begin position="309"/>
        <end position="343"/>
    </location>
</feature>
<dbReference type="NCBIfam" id="TIGR00756">
    <property type="entry name" value="PPR"/>
    <property type="match status" value="5"/>
</dbReference>